<dbReference type="SUPFAM" id="SSF57701">
    <property type="entry name" value="Zn2/Cys6 DNA-binding domain"/>
    <property type="match status" value="1"/>
</dbReference>
<dbReference type="PANTHER" id="PTHR37534:SF9">
    <property type="entry name" value="ZN(II)2CYS6 TRANSCRIPTION FACTOR (EUROFUNG)"/>
    <property type="match status" value="1"/>
</dbReference>
<dbReference type="Pfam" id="PF11951">
    <property type="entry name" value="Fungal_trans_2"/>
    <property type="match status" value="1"/>
</dbReference>
<proteinExistence type="predicted"/>
<name>A0A6A7BL81_9PLEO</name>
<dbReference type="GO" id="GO:0005634">
    <property type="term" value="C:nucleus"/>
    <property type="evidence" value="ECO:0007669"/>
    <property type="project" value="UniProtKB-SubCell"/>
</dbReference>
<dbReference type="PROSITE" id="PS50048">
    <property type="entry name" value="ZN2_CY6_FUNGAL_2"/>
    <property type="match status" value="1"/>
</dbReference>
<dbReference type="Gene3D" id="4.10.240.10">
    <property type="entry name" value="Zn(2)-C6 fungal-type DNA-binding domain"/>
    <property type="match status" value="1"/>
</dbReference>
<dbReference type="GO" id="GO:0045944">
    <property type="term" value="P:positive regulation of transcription by RNA polymerase II"/>
    <property type="evidence" value="ECO:0007669"/>
    <property type="project" value="TreeGrafter"/>
</dbReference>
<evidence type="ECO:0000256" key="1">
    <source>
        <dbReference type="ARBA" id="ARBA00004123"/>
    </source>
</evidence>
<evidence type="ECO:0000256" key="3">
    <source>
        <dbReference type="SAM" id="MobiDB-lite"/>
    </source>
</evidence>
<dbReference type="CDD" id="cd12148">
    <property type="entry name" value="fungal_TF_MHR"/>
    <property type="match status" value="1"/>
</dbReference>
<dbReference type="PANTHER" id="PTHR37534">
    <property type="entry name" value="TRANSCRIPTIONAL ACTIVATOR PROTEIN UGA3"/>
    <property type="match status" value="1"/>
</dbReference>
<evidence type="ECO:0000256" key="2">
    <source>
        <dbReference type="ARBA" id="ARBA00023242"/>
    </source>
</evidence>
<dbReference type="InterPro" id="IPR021858">
    <property type="entry name" value="Fun_TF"/>
</dbReference>
<dbReference type="CDD" id="cd00067">
    <property type="entry name" value="GAL4"/>
    <property type="match status" value="1"/>
</dbReference>
<dbReference type="GO" id="GO:0000981">
    <property type="term" value="F:DNA-binding transcription factor activity, RNA polymerase II-specific"/>
    <property type="evidence" value="ECO:0007669"/>
    <property type="project" value="InterPro"/>
</dbReference>
<reference evidence="5" key="1">
    <citation type="submission" date="2020-01" db="EMBL/GenBank/DDBJ databases">
        <authorList>
            <consortium name="DOE Joint Genome Institute"/>
            <person name="Haridas S."/>
            <person name="Albert R."/>
            <person name="Binder M."/>
            <person name="Bloem J."/>
            <person name="Labutti K."/>
            <person name="Salamov A."/>
            <person name="Andreopoulos B."/>
            <person name="Baker S.E."/>
            <person name="Barry K."/>
            <person name="Bills G."/>
            <person name="Bluhm B.H."/>
            <person name="Cannon C."/>
            <person name="Castanera R."/>
            <person name="Culley D.E."/>
            <person name="Daum C."/>
            <person name="Ezra D."/>
            <person name="Gonzalez J.B."/>
            <person name="Henrissat B."/>
            <person name="Kuo A."/>
            <person name="Liang C."/>
            <person name="Lipzen A."/>
            <person name="Lutzoni F."/>
            <person name="Magnuson J."/>
            <person name="Mondo S."/>
            <person name="Nolan M."/>
            <person name="Ohm R."/>
            <person name="Pangilinan J."/>
            <person name="Park H.-J."/>
            <person name="Ramirez L."/>
            <person name="Alfaro M."/>
            <person name="Sun H."/>
            <person name="Tritt A."/>
            <person name="Yoshinaga Y."/>
            <person name="Zwiers L.-H."/>
            <person name="Turgeon B.G."/>
            <person name="Goodwin S.B."/>
            <person name="Spatafora J.W."/>
            <person name="Crous P.W."/>
            <person name="Grigoriev I.V."/>
        </authorList>
    </citation>
    <scope>NUCLEOTIDE SEQUENCE</scope>
    <source>
        <strain evidence="5">IPT5</strain>
    </source>
</reference>
<gene>
    <name evidence="5" type="ORF">T440DRAFT_97197</name>
</gene>
<keyword evidence="6" id="KW-1185">Reference proteome</keyword>
<feature type="region of interest" description="Disordered" evidence="3">
    <location>
        <begin position="1"/>
        <end position="24"/>
    </location>
</feature>
<dbReference type="AlphaFoldDB" id="A0A6A7BL81"/>
<dbReference type="InterPro" id="IPR036864">
    <property type="entry name" value="Zn2-C6_fun-type_DNA-bd_sf"/>
</dbReference>
<dbReference type="SMART" id="SM00066">
    <property type="entry name" value="GAL4"/>
    <property type="match status" value="1"/>
</dbReference>
<evidence type="ECO:0000259" key="4">
    <source>
        <dbReference type="PROSITE" id="PS50048"/>
    </source>
</evidence>
<sequence length="472" mass="53396">MSSGPPKKKRRGGPRRRTGNQTCKRRHIRCDEKKPKCGSCERLELECEQSEDSTWIATHENLIDAPPNQTFPTLIDIFRSRISDLEPVVYEPALPEPTLGLSNQSPQTIDGAHQNPREVTLSSESAFLLQTYVRTVARWMDIFDHASTYQHVVPQLALRSPLMFHCVCAFTANHLALSNGSRDPSWRLIAAKHYGEALRLLINALSLPSHEHTLTASMLLLSYEIHEAQRSEDYRRHFLGLTMLIKARGSSAQSTGIERANSWIYIRHEIVVAMANKEPLILDPREWAVSWRDNESREDVLGNHVLWILARVLNLVFGPDGTTEAGKAIRQGFLQEIETWRAGLSDTFVGIKYGNKFEDGFSKVYFPVVAAAAAAFWYHITHILLYTEPCLQDQSYVPLIQDEAMKVTNIAISDFPPALMVFSSHGLFYAAKHIQGISRKARIWNVLNDVEKQTGYSTGVLVKQLQDIVEHN</sequence>
<feature type="domain" description="Zn(2)-C6 fungal-type" evidence="4">
    <location>
        <begin position="23"/>
        <end position="47"/>
    </location>
</feature>
<dbReference type="Proteomes" id="UP000799423">
    <property type="component" value="Unassembled WGS sequence"/>
</dbReference>
<comment type="subcellular location">
    <subcellularLocation>
        <location evidence="1">Nucleus</location>
    </subcellularLocation>
</comment>
<dbReference type="Pfam" id="PF00172">
    <property type="entry name" value="Zn_clus"/>
    <property type="match status" value="1"/>
</dbReference>
<evidence type="ECO:0000313" key="5">
    <source>
        <dbReference type="EMBL" id="KAF2856064.1"/>
    </source>
</evidence>
<dbReference type="GO" id="GO:0008270">
    <property type="term" value="F:zinc ion binding"/>
    <property type="evidence" value="ECO:0007669"/>
    <property type="project" value="InterPro"/>
</dbReference>
<keyword evidence="2" id="KW-0539">Nucleus</keyword>
<dbReference type="OrthoDB" id="4525710at2759"/>
<protein>
    <recommendedName>
        <fullName evidence="4">Zn(2)-C6 fungal-type domain-containing protein</fullName>
    </recommendedName>
</protein>
<organism evidence="5 6">
    <name type="scientific">Plenodomus tracheiphilus IPT5</name>
    <dbReference type="NCBI Taxonomy" id="1408161"/>
    <lineage>
        <taxon>Eukaryota</taxon>
        <taxon>Fungi</taxon>
        <taxon>Dikarya</taxon>
        <taxon>Ascomycota</taxon>
        <taxon>Pezizomycotina</taxon>
        <taxon>Dothideomycetes</taxon>
        <taxon>Pleosporomycetidae</taxon>
        <taxon>Pleosporales</taxon>
        <taxon>Pleosporineae</taxon>
        <taxon>Leptosphaeriaceae</taxon>
        <taxon>Plenodomus</taxon>
    </lineage>
</organism>
<evidence type="ECO:0000313" key="6">
    <source>
        <dbReference type="Proteomes" id="UP000799423"/>
    </source>
</evidence>
<accession>A0A6A7BL81</accession>
<dbReference type="EMBL" id="MU006289">
    <property type="protein sequence ID" value="KAF2856064.1"/>
    <property type="molecule type" value="Genomic_DNA"/>
</dbReference>
<dbReference type="InterPro" id="IPR001138">
    <property type="entry name" value="Zn2Cys6_DnaBD"/>
</dbReference>
<dbReference type="GO" id="GO:0000976">
    <property type="term" value="F:transcription cis-regulatory region binding"/>
    <property type="evidence" value="ECO:0007669"/>
    <property type="project" value="TreeGrafter"/>
</dbReference>